<reference evidence="1 2" key="1">
    <citation type="journal article" date="2022" name="G3 (Bethesda)">
        <title>Whole-genome sequence and methylome profiling of the almond [Prunus dulcis (Mill.) D.A. Webb] cultivar 'Nonpareil'.</title>
        <authorList>
            <person name="D'Amico-Willman K.M."/>
            <person name="Ouma W.Z."/>
            <person name="Meulia T."/>
            <person name="Sideli G.M."/>
            <person name="Gradziel T.M."/>
            <person name="Fresnedo-Ramirez J."/>
        </authorList>
    </citation>
    <scope>NUCLEOTIDE SEQUENCE [LARGE SCALE GENOMIC DNA]</scope>
    <source>
        <strain evidence="1">Clone GOH B32 T37-40</strain>
    </source>
</reference>
<dbReference type="EMBL" id="JAJFAZ020000007">
    <property type="protein sequence ID" value="KAI5317578.1"/>
    <property type="molecule type" value="Genomic_DNA"/>
</dbReference>
<accession>A0AAD4V483</accession>
<gene>
    <name evidence="1" type="ORF">L3X38_037285</name>
</gene>
<evidence type="ECO:0000313" key="2">
    <source>
        <dbReference type="Proteomes" id="UP001054821"/>
    </source>
</evidence>
<sequence length="105" mass="12050">MKKQVAKVQASCPKCSTIPSIEESFIISFAKDWKAPYLAFFIDGTMPTNSKHARKLKKTVKRYFIDDSTLYRKGFNGEPLKCLESQKHNKSCKKFILENVVNTVE</sequence>
<name>A0AAD4V483_PRUDU</name>
<comment type="caution">
    <text evidence="1">The sequence shown here is derived from an EMBL/GenBank/DDBJ whole genome shotgun (WGS) entry which is preliminary data.</text>
</comment>
<proteinExistence type="predicted"/>
<dbReference type="Proteomes" id="UP001054821">
    <property type="component" value="Chromosome 7"/>
</dbReference>
<dbReference type="AlphaFoldDB" id="A0AAD4V483"/>
<keyword evidence="2" id="KW-1185">Reference proteome</keyword>
<organism evidence="1 2">
    <name type="scientific">Prunus dulcis</name>
    <name type="common">Almond</name>
    <name type="synonym">Amygdalus dulcis</name>
    <dbReference type="NCBI Taxonomy" id="3755"/>
    <lineage>
        <taxon>Eukaryota</taxon>
        <taxon>Viridiplantae</taxon>
        <taxon>Streptophyta</taxon>
        <taxon>Embryophyta</taxon>
        <taxon>Tracheophyta</taxon>
        <taxon>Spermatophyta</taxon>
        <taxon>Magnoliopsida</taxon>
        <taxon>eudicotyledons</taxon>
        <taxon>Gunneridae</taxon>
        <taxon>Pentapetalae</taxon>
        <taxon>rosids</taxon>
        <taxon>fabids</taxon>
        <taxon>Rosales</taxon>
        <taxon>Rosaceae</taxon>
        <taxon>Amygdaloideae</taxon>
        <taxon>Amygdaleae</taxon>
        <taxon>Prunus</taxon>
    </lineage>
</organism>
<protein>
    <submittedName>
        <fullName evidence="1">Uncharacterized protein</fullName>
    </submittedName>
</protein>
<evidence type="ECO:0000313" key="1">
    <source>
        <dbReference type="EMBL" id="KAI5317578.1"/>
    </source>
</evidence>